<dbReference type="EMBL" id="FNNG01000013">
    <property type="protein sequence ID" value="SDX58459.1"/>
    <property type="molecule type" value="Genomic_DNA"/>
</dbReference>
<dbReference type="InterPro" id="IPR050275">
    <property type="entry name" value="PGM_Phosphatase"/>
</dbReference>
<accession>A0A1H3CYD3</accession>
<evidence type="ECO:0000256" key="3">
    <source>
        <dbReference type="PIRSR" id="PIRSR613078-1"/>
    </source>
</evidence>
<feature type="active site" description="Tele-phosphohistidine intermediate" evidence="3">
    <location>
        <position position="9"/>
    </location>
</feature>
<evidence type="ECO:0000313" key="5">
    <source>
        <dbReference type="EMBL" id="SDX58459.1"/>
    </source>
</evidence>
<evidence type="ECO:0000256" key="4">
    <source>
        <dbReference type="PIRSR" id="PIRSR613078-2"/>
    </source>
</evidence>
<sequence length="207" mass="23967">MKKIYLVRHGESEWNTIKKIQGQNDIALTAKGIKQAQLIGKRLKYEKIDIIYSSDLIRAYKTAQIIGENLNLDVIPMEEFREINFGIWEGLSTEELMKNYEEEMILWMTAPEKFYVNKAETLKELQERAMNGINKIIHQDFENVLIVSHSATIKTIILGLLDISLSNFKNLTISNVGLSIIEIREYNKVLKLLNDTNHLKSIELNEK</sequence>
<dbReference type="PANTHER" id="PTHR48100:SF1">
    <property type="entry name" value="HISTIDINE PHOSPHATASE FAMILY PROTEIN-RELATED"/>
    <property type="match status" value="1"/>
</dbReference>
<evidence type="ECO:0000256" key="2">
    <source>
        <dbReference type="ARBA" id="ARBA00023235"/>
    </source>
</evidence>
<dbReference type="AlphaFoldDB" id="A0A1H3CYD3"/>
<organism evidence="5 6">
    <name type="scientific">Tepidimicrobium xylanilyticum</name>
    <dbReference type="NCBI Taxonomy" id="1123352"/>
    <lineage>
        <taxon>Bacteria</taxon>
        <taxon>Bacillati</taxon>
        <taxon>Bacillota</taxon>
        <taxon>Tissierellia</taxon>
        <taxon>Tissierellales</taxon>
        <taxon>Tepidimicrobiaceae</taxon>
        <taxon>Tepidimicrobium</taxon>
    </lineage>
</organism>
<keyword evidence="1" id="KW-0324">Glycolysis</keyword>
<dbReference type="OrthoDB" id="9781415at2"/>
<feature type="binding site" evidence="4">
    <location>
        <position position="58"/>
    </location>
    <ligand>
        <name>substrate</name>
    </ligand>
</feature>
<dbReference type="Proteomes" id="UP000198828">
    <property type="component" value="Unassembled WGS sequence"/>
</dbReference>
<dbReference type="InterPro" id="IPR029033">
    <property type="entry name" value="His_PPase_superfam"/>
</dbReference>
<dbReference type="GO" id="GO:0005737">
    <property type="term" value="C:cytoplasm"/>
    <property type="evidence" value="ECO:0007669"/>
    <property type="project" value="TreeGrafter"/>
</dbReference>
<dbReference type="PRINTS" id="PR00991">
    <property type="entry name" value="6PFRUCTKNASE"/>
</dbReference>
<dbReference type="Gene3D" id="3.40.50.1240">
    <property type="entry name" value="Phosphoglycerate mutase-like"/>
    <property type="match status" value="1"/>
</dbReference>
<dbReference type="InterPro" id="IPR013078">
    <property type="entry name" value="His_Pase_superF_clade-1"/>
</dbReference>
<keyword evidence="2" id="KW-0413">Isomerase</keyword>
<gene>
    <name evidence="5" type="ORF">SAMN05660923_02569</name>
</gene>
<dbReference type="InterPro" id="IPR001345">
    <property type="entry name" value="PG/BPGM_mutase_AS"/>
</dbReference>
<dbReference type="RefSeq" id="WP_093754319.1">
    <property type="nucleotide sequence ID" value="NZ_BSYN01000009.1"/>
</dbReference>
<feature type="active site" description="Proton donor/acceptor" evidence="3">
    <location>
        <position position="82"/>
    </location>
</feature>
<dbReference type="GO" id="GO:0006003">
    <property type="term" value="P:fructose 2,6-bisphosphate metabolic process"/>
    <property type="evidence" value="ECO:0007669"/>
    <property type="project" value="InterPro"/>
</dbReference>
<dbReference type="GO" id="GO:0016791">
    <property type="term" value="F:phosphatase activity"/>
    <property type="evidence" value="ECO:0007669"/>
    <property type="project" value="TreeGrafter"/>
</dbReference>
<proteinExistence type="predicted"/>
<name>A0A1H3CYD3_9FIRM</name>
<dbReference type="PIRSF" id="PIRSF000709">
    <property type="entry name" value="6PFK_2-Ptase"/>
    <property type="match status" value="1"/>
</dbReference>
<dbReference type="CDD" id="cd07067">
    <property type="entry name" value="HP_PGM_like"/>
    <property type="match status" value="1"/>
</dbReference>
<dbReference type="SUPFAM" id="SSF53254">
    <property type="entry name" value="Phosphoglycerate mutase-like"/>
    <property type="match status" value="1"/>
</dbReference>
<keyword evidence="6" id="KW-1185">Reference proteome</keyword>
<feature type="binding site" evidence="4">
    <location>
        <begin position="8"/>
        <end position="15"/>
    </location>
    <ligand>
        <name>substrate</name>
    </ligand>
</feature>
<dbReference type="PROSITE" id="PS00175">
    <property type="entry name" value="PG_MUTASE"/>
    <property type="match status" value="1"/>
</dbReference>
<dbReference type="GO" id="GO:0005524">
    <property type="term" value="F:ATP binding"/>
    <property type="evidence" value="ECO:0007669"/>
    <property type="project" value="InterPro"/>
</dbReference>
<protein>
    <submittedName>
        <fullName evidence="5">Probable phosphoglycerate mutase</fullName>
    </submittedName>
</protein>
<dbReference type="SMART" id="SM00855">
    <property type="entry name" value="PGAM"/>
    <property type="match status" value="1"/>
</dbReference>
<dbReference type="Pfam" id="PF00300">
    <property type="entry name" value="His_Phos_1"/>
    <property type="match status" value="1"/>
</dbReference>
<dbReference type="InterPro" id="IPR003094">
    <property type="entry name" value="6Pfruct_kin"/>
</dbReference>
<evidence type="ECO:0000256" key="1">
    <source>
        <dbReference type="ARBA" id="ARBA00023152"/>
    </source>
</evidence>
<evidence type="ECO:0000313" key="6">
    <source>
        <dbReference type="Proteomes" id="UP000198828"/>
    </source>
</evidence>
<dbReference type="PANTHER" id="PTHR48100">
    <property type="entry name" value="BROAD-SPECIFICITY PHOSPHATASE YOR283W-RELATED"/>
    <property type="match status" value="1"/>
</dbReference>
<reference evidence="5 6" key="1">
    <citation type="submission" date="2016-10" db="EMBL/GenBank/DDBJ databases">
        <authorList>
            <person name="de Groot N.N."/>
        </authorList>
    </citation>
    <scope>NUCLEOTIDE SEQUENCE [LARGE SCALE GENOMIC DNA]</scope>
    <source>
        <strain evidence="5 6">DSM 23310</strain>
    </source>
</reference>